<evidence type="ECO:0000313" key="1">
    <source>
        <dbReference type="EMBL" id="MDO1446846.1"/>
    </source>
</evidence>
<gene>
    <name evidence="1" type="ORF">Q0590_11315</name>
</gene>
<organism evidence="1 2">
    <name type="scientific">Rhodocytophaga aerolata</name>
    <dbReference type="NCBI Taxonomy" id="455078"/>
    <lineage>
        <taxon>Bacteria</taxon>
        <taxon>Pseudomonadati</taxon>
        <taxon>Bacteroidota</taxon>
        <taxon>Cytophagia</taxon>
        <taxon>Cytophagales</taxon>
        <taxon>Rhodocytophagaceae</taxon>
        <taxon>Rhodocytophaga</taxon>
    </lineage>
</organism>
<dbReference type="InterPro" id="IPR018550">
    <property type="entry name" value="Lipid-A_deacylase-rel"/>
</dbReference>
<reference evidence="1" key="1">
    <citation type="submission" date="2023-07" db="EMBL/GenBank/DDBJ databases">
        <title>The genome sequence of Rhodocytophaga aerolata KACC 12507.</title>
        <authorList>
            <person name="Zhang X."/>
        </authorList>
    </citation>
    <scope>NUCLEOTIDE SEQUENCE</scope>
    <source>
        <strain evidence="1">KACC 12507</strain>
    </source>
</reference>
<comment type="caution">
    <text evidence="1">The sequence shown here is derived from an EMBL/GenBank/DDBJ whole genome shotgun (WGS) entry which is preliminary data.</text>
</comment>
<name>A0ABT8R587_9BACT</name>
<dbReference type="GO" id="GO:0016787">
    <property type="term" value="F:hydrolase activity"/>
    <property type="evidence" value="ECO:0007669"/>
    <property type="project" value="UniProtKB-KW"/>
</dbReference>
<dbReference type="Proteomes" id="UP001168528">
    <property type="component" value="Unassembled WGS sequence"/>
</dbReference>
<dbReference type="RefSeq" id="WP_302037650.1">
    <property type="nucleotide sequence ID" value="NZ_JAUKPO010000005.1"/>
</dbReference>
<dbReference type="Pfam" id="PF09411">
    <property type="entry name" value="PagL"/>
    <property type="match status" value="1"/>
</dbReference>
<accession>A0ABT8R587</accession>
<evidence type="ECO:0000313" key="2">
    <source>
        <dbReference type="Proteomes" id="UP001168528"/>
    </source>
</evidence>
<dbReference type="Gene3D" id="2.40.160.20">
    <property type="match status" value="1"/>
</dbReference>
<dbReference type="PROSITE" id="PS51257">
    <property type="entry name" value="PROKAR_LIPOPROTEIN"/>
    <property type="match status" value="1"/>
</dbReference>
<keyword evidence="2" id="KW-1185">Reference proteome</keyword>
<sequence length="372" mass="41817">MSFRIRVSIFIYTILVIFLSCSGVFAQTIYKNTYSVGMHGMYGFVLKHAPSVGHLVKAHPYGVEFTYNQITTGTKEWHKVYRYPEVGYAVGLFDFRNPVLGKAVYGIVSLDKAIVQSKKSALRLKIGTGAVLLTNPYDADKNFQNTALSSRVMYNLRGEIAHNYRIASHWQVRSGITLTHFSNGAFKVPNSGINIPAIKVGLLYNPAVAEVQSVKRDSLEKSSYRNMEVNVSGAFTIKEIGLPGGKKYPGGVLALYVNRRINRKSALNIGMDGFYNTALRQLIESDPDVDSLQMPDFKRVGITLGHELFISRVSMLVQLGVYIYKPYQEVDTRVYQRYGLKYAINQRLFAAICLKSHYGTADFVEWTLGVKW</sequence>
<proteinExistence type="predicted"/>
<dbReference type="EMBL" id="JAUKPO010000005">
    <property type="protein sequence ID" value="MDO1446846.1"/>
    <property type="molecule type" value="Genomic_DNA"/>
</dbReference>
<keyword evidence="1" id="KW-0378">Hydrolase</keyword>
<protein>
    <submittedName>
        <fullName evidence="1">Acyloxyacyl hydrolase</fullName>
    </submittedName>
</protein>